<dbReference type="Gene3D" id="3.40.980.10">
    <property type="entry name" value="MoaB/Mog-like domain"/>
    <property type="match status" value="1"/>
</dbReference>
<protein>
    <recommendedName>
        <fullName evidence="1">CinA-like protein</fullName>
    </recommendedName>
</protein>
<dbReference type="Gene3D" id="3.90.950.20">
    <property type="entry name" value="CinA-like"/>
    <property type="match status" value="1"/>
</dbReference>
<reference evidence="2" key="1">
    <citation type="journal article" date="2021" name="PeerJ">
        <title>Extensive microbial diversity within the chicken gut microbiome revealed by metagenomics and culture.</title>
        <authorList>
            <person name="Gilroy R."/>
            <person name="Ravi A."/>
            <person name="Getino M."/>
            <person name="Pursley I."/>
            <person name="Horton D.L."/>
            <person name="Alikhan N.F."/>
            <person name="Baker D."/>
            <person name="Gharbi K."/>
            <person name="Hall N."/>
            <person name="Watson M."/>
            <person name="Adriaenssens E.M."/>
            <person name="Foster-Nyarko E."/>
            <person name="Jarju S."/>
            <person name="Secka A."/>
            <person name="Antonio M."/>
            <person name="Oren A."/>
            <person name="Chaudhuri R.R."/>
            <person name="La Ragione R."/>
            <person name="Hildebrand F."/>
            <person name="Pallen M.J."/>
        </authorList>
    </citation>
    <scope>NUCLEOTIDE SEQUENCE</scope>
    <source>
        <strain evidence="2">4100</strain>
    </source>
</reference>
<dbReference type="SUPFAM" id="SSF142433">
    <property type="entry name" value="CinA-like"/>
    <property type="match status" value="1"/>
</dbReference>
<dbReference type="InterPro" id="IPR001453">
    <property type="entry name" value="MoaB/Mog_dom"/>
</dbReference>
<dbReference type="InterPro" id="IPR008136">
    <property type="entry name" value="CinA_C"/>
</dbReference>
<dbReference type="EMBL" id="DYXT01000027">
    <property type="protein sequence ID" value="HJE39049.1"/>
    <property type="molecule type" value="Genomic_DNA"/>
</dbReference>
<dbReference type="InterPro" id="IPR036653">
    <property type="entry name" value="CinA-like_C"/>
</dbReference>
<dbReference type="InterPro" id="IPR036425">
    <property type="entry name" value="MoaB/Mog-like_dom_sf"/>
</dbReference>
<dbReference type="NCBIfam" id="TIGR00177">
    <property type="entry name" value="molyb_syn"/>
    <property type="match status" value="1"/>
</dbReference>
<organism evidence="2 3">
    <name type="scientific">Candidatus Amulumruptor caecigallinarius</name>
    <dbReference type="NCBI Taxonomy" id="2109911"/>
    <lineage>
        <taxon>Bacteria</taxon>
        <taxon>Pseudomonadati</taxon>
        <taxon>Bacteroidota</taxon>
        <taxon>Bacteroidia</taxon>
        <taxon>Bacteroidales</taxon>
        <taxon>Muribaculaceae</taxon>
        <taxon>Candidatus Amulumruptor</taxon>
    </lineage>
</organism>
<dbReference type="Proteomes" id="UP000711407">
    <property type="component" value="Unassembled WGS sequence"/>
</dbReference>
<sequence length="414" mass="44088">MKYSIIAIGDELLLGQVTDTNSGSIARMLDPYGWKLDNVQVVADSADAIRQAIDRAFAATDVVLTTGGLGPTKDDITKGVLTAYFGGELREDAAVLDNVISVMTRNGRELNALTRAQAMVPTSCDVIQNEVGTAPIMWFEHDGKVLVSMPGVPHETLTMMQRKVMPRLLSRFPSDVALDHRVALVADLSESRVAMVLAEWEEALPQHLHIAYLPKARLIRLRLDGKAADAAALSADLDREYDKMIALLGKHVVAKEDVPLPEVLVKAARAKGLTIATAESCTGGNIAHEITTVPGCSDVMKGGIVSYSNDMKMNLLGVRSETLERYGAVSEQTVAEMLRGAHKACDADLVMATSGIAGPGGGTDGKPVGTVVVGASLRGSEPAIATWHFGGSRTRIIDQSTTTAIITALHLLQD</sequence>
<gene>
    <name evidence="2" type="ORF">K8V47_04755</name>
</gene>
<dbReference type="SUPFAM" id="SSF53218">
    <property type="entry name" value="Molybdenum cofactor biosynthesis proteins"/>
    <property type="match status" value="1"/>
</dbReference>
<dbReference type="Pfam" id="PF00994">
    <property type="entry name" value="MoCF_biosynth"/>
    <property type="match status" value="1"/>
</dbReference>
<comment type="similarity">
    <text evidence="1">Belongs to the CinA family.</text>
</comment>
<dbReference type="PANTHER" id="PTHR13939:SF0">
    <property type="entry name" value="NMN AMIDOHYDROLASE-LIKE PROTEIN YFAY"/>
    <property type="match status" value="1"/>
</dbReference>
<reference evidence="2" key="2">
    <citation type="submission" date="2021-09" db="EMBL/GenBank/DDBJ databases">
        <authorList>
            <person name="Gilroy R."/>
        </authorList>
    </citation>
    <scope>NUCLEOTIDE SEQUENCE</scope>
    <source>
        <strain evidence="2">4100</strain>
    </source>
</reference>
<evidence type="ECO:0000313" key="3">
    <source>
        <dbReference type="Proteomes" id="UP000711407"/>
    </source>
</evidence>
<evidence type="ECO:0000313" key="2">
    <source>
        <dbReference type="EMBL" id="HJE39049.1"/>
    </source>
</evidence>
<dbReference type="NCBIfam" id="TIGR00200">
    <property type="entry name" value="cinA_nterm"/>
    <property type="match status" value="1"/>
</dbReference>
<proteinExistence type="inferred from homology"/>
<evidence type="ECO:0000256" key="1">
    <source>
        <dbReference type="HAMAP-Rule" id="MF_00226"/>
    </source>
</evidence>
<dbReference type="SMART" id="SM00852">
    <property type="entry name" value="MoCF_biosynth"/>
    <property type="match status" value="1"/>
</dbReference>
<dbReference type="CDD" id="cd00885">
    <property type="entry name" value="cinA"/>
    <property type="match status" value="1"/>
</dbReference>
<dbReference type="PANTHER" id="PTHR13939">
    <property type="entry name" value="NICOTINAMIDE-NUCLEOTIDE AMIDOHYDROLASE PNCC"/>
    <property type="match status" value="1"/>
</dbReference>
<dbReference type="PIRSF" id="PIRSF006728">
    <property type="entry name" value="CinA"/>
    <property type="match status" value="1"/>
</dbReference>
<dbReference type="InterPro" id="IPR050101">
    <property type="entry name" value="CinA"/>
</dbReference>
<accession>A0A4Q0UBH5</accession>
<comment type="caution">
    <text evidence="2">The sequence shown here is derived from an EMBL/GenBank/DDBJ whole genome shotgun (WGS) entry which is preliminary data.</text>
</comment>
<name>A0A4Q0UBH5_9BACT</name>
<dbReference type="AlphaFoldDB" id="A0A4Q0UBH5"/>
<dbReference type="NCBIfam" id="TIGR00199">
    <property type="entry name" value="PncC_domain"/>
    <property type="match status" value="1"/>
</dbReference>
<dbReference type="HAMAP" id="MF_00226_B">
    <property type="entry name" value="CinA_B"/>
    <property type="match status" value="1"/>
</dbReference>
<dbReference type="InterPro" id="IPR008135">
    <property type="entry name" value="Competence-induced_CinA"/>
</dbReference>
<dbReference type="Pfam" id="PF02464">
    <property type="entry name" value="CinA"/>
    <property type="match status" value="1"/>
</dbReference>